<dbReference type="Proteomes" id="UP001295684">
    <property type="component" value="Unassembled WGS sequence"/>
</dbReference>
<feature type="compositionally biased region" description="Basic and acidic residues" evidence="1">
    <location>
        <begin position="147"/>
        <end position="166"/>
    </location>
</feature>
<dbReference type="GO" id="GO:0015977">
    <property type="term" value="P:carbon fixation"/>
    <property type="evidence" value="ECO:0007669"/>
    <property type="project" value="InterPro"/>
</dbReference>
<evidence type="ECO:0000256" key="1">
    <source>
        <dbReference type="SAM" id="MobiDB-lite"/>
    </source>
</evidence>
<dbReference type="GO" id="GO:0016984">
    <property type="term" value="F:ribulose-bisphosphate carboxylase activity"/>
    <property type="evidence" value="ECO:0007669"/>
    <property type="project" value="InterPro"/>
</dbReference>
<dbReference type="AlphaFoldDB" id="A0AAD1UP39"/>
<feature type="region of interest" description="Disordered" evidence="1">
    <location>
        <begin position="142"/>
        <end position="166"/>
    </location>
</feature>
<proteinExistence type="predicted"/>
<keyword evidence="3" id="KW-1185">Reference proteome</keyword>
<organism evidence="2 3">
    <name type="scientific">Euplotes crassus</name>
    <dbReference type="NCBI Taxonomy" id="5936"/>
    <lineage>
        <taxon>Eukaryota</taxon>
        <taxon>Sar</taxon>
        <taxon>Alveolata</taxon>
        <taxon>Ciliophora</taxon>
        <taxon>Intramacronucleata</taxon>
        <taxon>Spirotrichea</taxon>
        <taxon>Hypotrichia</taxon>
        <taxon>Euplotida</taxon>
        <taxon>Euplotidae</taxon>
        <taxon>Moneuplotes</taxon>
    </lineage>
</organism>
<reference evidence="2" key="1">
    <citation type="submission" date="2023-07" db="EMBL/GenBank/DDBJ databases">
        <authorList>
            <consortium name="AG Swart"/>
            <person name="Singh M."/>
            <person name="Singh A."/>
            <person name="Seah K."/>
            <person name="Emmerich C."/>
        </authorList>
    </citation>
    <scope>NUCLEOTIDE SEQUENCE</scope>
    <source>
        <strain evidence="2">DP1</strain>
    </source>
</reference>
<dbReference type="GO" id="GO:0000287">
    <property type="term" value="F:magnesium ion binding"/>
    <property type="evidence" value="ECO:0007669"/>
    <property type="project" value="InterPro"/>
</dbReference>
<name>A0AAD1UP39_EUPCR</name>
<sequence length="327" mass="37948">MNFNTAVDEFSIVVSPDQNERTKRLPGSSNTCPLSSGISHTDFFQVNPFSTNGVNSLSVFSNIAGNESFSFEGDSDNSFEFVKRDHIQKKTSRDIFKIPNKTENSMIGEHFESTGITHHEKLGVNQIEDLNAEVAQNVHKANSNEENASKVVKEPENTSVHKKEESKKKCKAIRRDVINKTIFRIIRRYFHKILENVIPDYKSQKKNYLMNMLARFSKLIFPEIDNSKEMAKIMSALMFRREALLSKKDVYHQPELRVFLDIQSKYSHKLLSPVLKNKYFRVMFELFLENGVDFFKNDENVISNYKVYHQELEKIKNLFYSLSGSKF</sequence>
<dbReference type="EMBL" id="CAMPGE010013751">
    <property type="protein sequence ID" value="CAI2372464.1"/>
    <property type="molecule type" value="Genomic_DNA"/>
</dbReference>
<protein>
    <submittedName>
        <fullName evidence="2">Uncharacterized protein</fullName>
    </submittedName>
</protein>
<dbReference type="PROSITE" id="PS00157">
    <property type="entry name" value="RUBISCO_LARGE"/>
    <property type="match status" value="1"/>
</dbReference>
<dbReference type="InterPro" id="IPR020878">
    <property type="entry name" value="RuBisCo_large_chain_AS"/>
</dbReference>
<evidence type="ECO:0000313" key="2">
    <source>
        <dbReference type="EMBL" id="CAI2372464.1"/>
    </source>
</evidence>
<comment type="caution">
    <text evidence="2">The sequence shown here is derived from an EMBL/GenBank/DDBJ whole genome shotgun (WGS) entry which is preliminary data.</text>
</comment>
<gene>
    <name evidence="2" type="ORF">ECRASSUSDP1_LOCUS13795</name>
</gene>
<evidence type="ECO:0000313" key="3">
    <source>
        <dbReference type="Proteomes" id="UP001295684"/>
    </source>
</evidence>
<accession>A0AAD1UP39</accession>